<dbReference type="Proteomes" id="UP000830395">
    <property type="component" value="Chromosome 7"/>
</dbReference>
<gene>
    <name evidence="1" type="ORF">PDJAM_G00236500</name>
</gene>
<feature type="non-terminal residue" evidence="1">
    <location>
        <position position="101"/>
    </location>
</feature>
<organism evidence="1 2">
    <name type="scientific">Pangasius djambal</name>
    <dbReference type="NCBI Taxonomy" id="1691987"/>
    <lineage>
        <taxon>Eukaryota</taxon>
        <taxon>Metazoa</taxon>
        <taxon>Chordata</taxon>
        <taxon>Craniata</taxon>
        <taxon>Vertebrata</taxon>
        <taxon>Euteleostomi</taxon>
        <taxon>Actinopterygii</taxon>
        <taxon>Neopterygii</taxon>
        <taxon>Teleostei</taxon>
        <taxon>Ostariophysi</taxon>
        <taxon>Siluriformes</taxon>
        <taxon>Pangasiidae</taxon>
        <taxon>Pangasius</taxon>
    </lineage>
</organism>
<keyword evidence="2" id="KW-1185">Reference proteome</keyword>
<sequence>MKGRKSRAKRAKHSHTHSHTHTAETPKSTHTGRLNTEICRLCHGRFSARKLRRAFGTQPGPVTWPSSPERSESERSTPRFCSDFQQLLGVSVRRDATLSPY</sequence>
<name>A0ACC5YFX5_9TELE</name>
<accession>A0ACC5YFX5</accession>
<dbReference type="EMBL" id="CM040981">
    <property type="protein sequence ID" value="MCJ8734547.1"/>
    <property type="molecule type" value="Genomic_DNA"/>
</dbReference>
<comment type="caution">
    <text evidence="1">The sequence shown here is derived from an EMBL/GenBank/DDBJ whole genome shotgun (WGS) entry which is preliminary data.</text>
</comment>
<protein>
    <submittedName>
        <fullName evidence="1">Uncharacterized protein</fullName>
    </submittedName>
</protein>
<evidence type="ECO:0000313" key="1">
    <source>
        <dbReference type="EMBL" id="MCJ8734547.1"/>
    </source>
</evidence>
<reference evidence="1" key="1">
    <citation type="submission" date="2020-02" db="EMBL/GenBank/DDBJ databases">
        <title>Genome sequencing of the panga catfish, Pangasius djambal.</title>
        <authorList>
            <person name="Wen M."/>
            <person name="Zahm M."/>
            <person name="Roques C."/>
            <person name="Cabau C."/>
            <person name="Klopp C."/>
            <person name="Donnadieu C."/>
            <person name="Jouanno E."/>
            <person name="Avarre J.-C."/>
            <person name="Campet M."/>
            <person name="Ha T."/>
            <person name="Dugue R."/>
            <person name="Lampietro C."/>
            <person name="Louis A."/>
            <person name="Herpin A."/>
            <person name="Echchiki A."/>
            <person name="Berthelot C."/>
            <person name="Parey E."/>
            <person name="Roest-Crollius H."/>
            <person name="Braasch I."/>
            <person name="Postlethwait J.H."/>
            <person name="Bobe J."/>
            <person name="Montfort J."/>
            <person name="Bouchez O."/>
            <person name="Begum T."/>
            <person name="Schartl M."/>
            <person name="Gustiano R."/>
            <person name="Guiguen Y."/>
        </authorList>
    </citation>
    <scope>NUCLEOTIDE SEQUENCE</scope>
    <source>
        <strain evidence="1">Pdj_M5554</strain>
    </source>
</reference>
<proteinExistence type="predicted"/>
<evidence type="ECO:0000313" key="2">
    <source>
        <dbReference type="Proteomes" id="UP000830395"/>
    </source>
</evidence>